<keyword evidence="2" id="KW-1185">Reference proteome</keyword>
<evidence type="ECO:0008006" key="3">
    <source>
        <dbReference type="Google" id="ProtNLM"/>
    </source>
</evidence>
<protein>
    <recommendedName>
        <fullName evidence="3">Phosphoribosylpyrophosphate synthetase</fullName>
    </recommendedName>
</protein>
<dbReference type="RefSeq" id="WP_119049796.1">
    <property type="nucleotide sequence ID" value="NZ_CP032157.1"/>
</dbReference>
<dbReference type="EMBL" id="CP032157">
    <property type="protein sequence ID" value="AXY73915.1"/>
    <property type="molecule type" value="Genomic_DNA"/>
</dbReference>
<dbReference type="KEGG" id="pseg:D3H65_07940"/>
<gene>
    <name evidence="1" type="ORF">D3H65_07940</name>
</gene>
<dbReference type="AlphaFoldDB" id="A0A3B7MQN9"/>
<evidence type="ECO:0000313" key="2">
    <source>
        <dbReference type="Proteomes" id="UP000263900"/>
    </source>
</evidence>
<dbReference type="Proteomes" id="UP000263900">
    <property type="component" value="Chromosome"/>
</dbReference>
<sequence>MNRSEQMTTLVQVLEKLRLQKKDNEFRWTPEGFTAGRGKNYQPEDLKIIKTYRFEGESNPDDSSVLYVIEAHDGLIGYSLDSYGAASSHDNEEGYDNFLRKIPVENRDEQLIFEL</sequence>
<evidence type="ECO:0000313" key="1">
    <source>
        <dbReference type="EMBL" id="AXY73915.1"/>
    </source>
</evidence>
<accession>A0A3B7MQN9</accession>
<reference evidence="1 2" key="1">
    <citation type="submission" date="2018-09" db="EMBL/GenBank/DDBJ databases">
        <title>Genome sequencing of strain 6GH32-13.</title>
        <authorList>
            <person name="Weon H.-Y."/>
            <person name="Heo J."/>
            <person name="Kwon S.-W."/>
        </authorList>
    </citation>
    <scope>NUCLEOTIDE SEQUENCE [LARGE SCALE GENOMIC DNA]</scope>
    <source>
        <strain evidence="1 2">5GH32-13</strain>
    </source>
</reference>
<proteinExistence type="predicted"/>
<dbReference type="OrthoDB" id="8418771at2"/>
<name>A0A3B7MQN9_9BACT</name>
<organism evidence="1 2">
    <name type="scientific">Paraflavitalea soli</name>
    <dbReference type="NCBI Taxonomy" id="2315862"/>
    <lineage>
        <taxon>Bacteria</taxon>
        <taxon>Pseudomonadati</taxon>
        <taxon>Bacteroidota</taxon>
        <taxon>Chitinophagia</taxon>
        <taxon>Chitinophagales</taxon>
        <taxon>Chitinophagaceae</taxon>
        <taxon>Paraflavitalea</taxon>
    </lineage>
</organism>